<keyword evidence="6 12" id="KW-0342">GTP-binding</keyword>
<organism evidence="14 15">
    <name type="scientific">Candidatus Sneabacter namystus</name>
    <dbReference type="NCBI Taxonomy" id="2601646"/>
    <lineage>
        <taxon>Bacteria</taxon>
        <taxon>Pseudomonadati</taxon>
        <taxon>Pseudomonadota</taxon>
        <taxon>Alphaproteobacteria</taxon>
        <taxon>Rickettsiales</taxon>
        <taxon>Rickettsiaceae</taxon>
        <taxon>Rickettsieae</taxon>
        <taxon>Candidatus Sneabacter</taxon>
    </lineage>
</organism>
<dbReference type="SUPFAM" id="SSF52540">
    <property type="entry name" value="P-loop containing nucleoside triphosphate hydrolases"/>
    <property type="match status" value="1"/>
</dbReference>
<dbReference type="Pfam" id="PF00679">
    <property type="entry name" value="EFG_C"/>
    <property type="match status" value="1"/>
</dbReference>
<dbReference type="InterPro" id="IPR000640">
    <property type="entry name" value="EFG_V-like"/>
</dbReference>
<keyword evidence="14" id="KW-0251">Elongation factor</keyword>
<evidence type="ECO:0000313" key="15">
    <source>
        <dbReference type="Proteomes" id="UP000323844"/>
    </source>
</evidence>
<dbReference type="PROSITE" id="PS51722">
    <property type="entry name" value="G_TR_2"/>
    <property type="match status" value="1"/>
</dbReference>
<name>A0A5C0UJE5_9RICK</name>
<evidence type="ECO:0000256" key="6">
    <source>
        <dbReference type="ARBA" id="ARBA00023134"/>
    </source>
</evidence>
<comment type="similarity">
    <text evidence="1 12">Belongs to the TRAFAC class translation factor GTPase superfamily. Classic translation factor GTPase family. LepA subfamily.</text>
</comment>
<comment type="similarity">
    <text evidence="10">Belongs to the GTP-binding elongation factor family. LepA subfamily.</text>
</comment>
<keyword evidence="4 12" id="KW-0378">Hydrolase</keyword>
<dbReference type="GO" id="GO:0003746">
    <property type="term" value="F:translation elongation factor activity"/>
    <property type="evidence" value="ECO:0007669"/>
    <property type="project" value="UniProtKB-UniRule"/>
</dbReference>
<dbReference type="EMBL" id="CP043312">
    <property type="protein sequence ID" value="QEK39592.1"/>
    <property type="molecule type" value="Genomic_DNA"/>
</dbReference>
<dbReference type="CDD" id="cd03699">
    <property type="entry name" value="EF4_II"/>
    <property type="match status" value="1"/>
</dbReference>
<dbReference type="GO" id="GO:0097216">
    <property type="term" value="F:guanosine tetraphosphate binding"/>
    <property type="evidence" value="ECO:0007669"/>
    <property type="project" value="UniProtKB-ARBA"/>
</dbReference>
<evidence type="ECO:0000256" key="10">
    <source>
        <dbReference type="ARBA" id="ARBA00061052"/>
    </source>
</evidence>
<dbReference type="InterPro" id="IPR000795">
    <property type="entry name" value="T_Tr_GTP-bd_dom"/>
</dbReference>
<evidence type="ECO:0000256" key="3">
    <source>
        <dbReference type="ARBA" id="ARBA00022741"/>
    </source>
</evidence>
<gene>
    <name evidence="12 14" type="primary">lepA</name>
    <name evidence="14" type="ORF">FZC37_01410</name>
</gene>
<dbReference type="OrthoDB" id="9802948at2"/>
<feature type="binding site" evidence="12">
    <location>
        <begin position="17"/>
        <end position="22"/>
    </location>
    <ligand>
        <name>GTP</name>
        <dbReference type="ChEBI" id="CHEBI:37565"/>
    </ligand>
</feature>
<evidence type="ECO:0000256" key="5">
    <source>
        <dbReference type="ARBA" id="ARBA00022917"/>
    </source>
</evidence>
<keyword evidence="3 12" id="KW-0547">Nucleotide-binding</keyword>
<dbReference type="GO" id="GO:0005525">
    <property type="term" value="F:GTP binding"/>
    <property type="evidence" value="ECO:0007669"/>
    <property type="project" value="UniProtKB-UniRule"/>
</dbReference>
<dbReference type="FunFam" id="3.30.70.870:FF:000004">
    <property type="entry name" value="Translation factor GUF1, mitochondrial"/>
    <property type="match status" value="1"/>
</dbReference>
<dbReference type="PROSITE" id="PS00301">
    <property type="entry name" value="G_TR_1"/>
    <property type="match status" value="1"/>
</dbReference>
<dbReference type="PANTHER" id="PTHR43512:SF4">
    <property type="entry name" value="TRANSLATION FACTOR GUF1 HOMOLOG, CHLOROPLASTIC"/>
    <property type="match status" value="1"/>
</dbReference>
<keyword evidence="5 12" id="KW-0648">Protein biosynthesis</keyword>
<dbReference type="Gene3D" id="3.30.70.240">
    <property type="match status" value="1"/>
</dbReference>
<dbReference type="InterPro" id="IPR038363">
    <property type="entry name" value="LepA_C_sf"/>
</dbReference>
<dbReference type="KEGG" id="snay:FZC37_01410"/>
<dbReference type="Pfam" id="PF00009">
    <property type="entry name" value="GTP_EFTU"/>
    <property type="match status" value="1"/>
</dbReference>
<dbReference type="SUPFAM" id="SSF54980">
    <property type="entry name" value="EF-G C-terminal domain-like"/>
    <property type="match status" value="2"/>
</dbReference>
<evidence type="ECO:0000256" key="8">
    <source>
        <dbReference type="ARBA" id="ARBA00050293"/>
    </source>
</evidence>
<dbReference type="NCBIfam" id="TIGR01393">
    <property type="entry name" value="lepA"/>
    <property type="match status" value="1"/>
</dbReference>
<evidence type="ECO:0000256" key="9">
    <source>
        <dbReference type="ARBA" id="ARBA00057626"/>
    </source>
</evidence>
<feature type="domain" description="Tr-type G" evidence="13">
    <location>
        <begin position="5"/>
        <end position="187"/>
    </location>
</feature>
<dbReference type="GO" id="GO:0003924">
    <property type="term" value="F:GTPase activity"/>
    <property type="evidence" value="ECO:0007669"/>
    <property type="project" value="UniProtKB-UniRule"/>
</dbReference>
<feature type="binding site" evidence="12">
    <location>
        <begin position="134"/>
        <end position="137"/>
    </location>
    <ligand>
        <name>GTP</name>
        <dbReference type="ChEBI" id="CHEBI:37565"/>
    </ligand>
</feature>
<comment type="function">
    <text evidence="9 12">Required for accurate and efficient protein synthesis under certain stress conditions. May act as a fidelity factor of the translation reaction, by catalyzing a one-codon backward translocation of tRNAs on improperly translocated ribosomes. Back-translocation proceeds from a post-translocation (POST) complex to a pre-translocation (PRE) complex, thus giving elongation factor G a second chance to translocate the tRNAs correctly. Binds to ribosomes in a GTP-dependent manner.</text>
</comment>
<accession>A0A5C0UJE5</accession>
<dbReference type="Gene3D" id="3.30.70.2570">
    <property type="entry name" value="Elongation factor 4, C-terminal domain"/>
    <property type="match status" value="1"/>
</dbReference>
<dbReference type="InterPro" id="IPR006297">
    <property type="entry name" value="EF-4"/>
</dbReference>
<dbReference type="GO" id="GO:0045727">
    <property type="term" value="P:positive regulation of translation"/>
    <property type="evidence" value="ECO:0007669"/>
    <property type="project" value="UniProtKB-UniRule"/>
</dbReference>
<dbReference type="GO" id="GO:0005886">
    <property type="term" value="C:plasma membrane"/>
    <property type="evidence" value="ECO:0007669"/>
    <property type="project" value="UniProtKB-SubCell"/>
</dbReference>
<evidence type="ECO:0000259" key="13">
    <source>
        <dbReference type="PROSITE" id="PS51722"/>
    </source>
</evidence>
<dbReference type="InterPro" id="IPR005225">
    <property type="entry name" value="Small_GTP-bd"/>
</dbReference>
<dbReference type="InterPro" id="IPR035654">
    <property type="entry name" value="LepA_IV"/>
</dbReference>
<comment type="catalytic activity">
    <reaction evidence="8 12">
        <text>GTP + H2O = GDP + phosphate + H(+)</text>
        <dbReference type="Rhea" id="RHEA:19669"/>
        <dbReference type="ChEBI" id="CHEBI:15377"/>
        <dbReference type="ChEBI" id="CHEBI:15378"/>
        <dbReference type="ChEBI" id="CHEBI:37565"/>
        <dbReference type="ChEBI" id="CHEBI:43474"/>
        <dbReference type="ChEBI" id="CHEBI:58189"/>
        <dbReference type="EC" id="3.6.5.n1"/>
    </reaction>
</comment>
<evidence type="ECO:0000256" key="4">
    <source>
        <dbReference type="ARBA" id="ARBA00022801"/>
    </source>
</evidence>
<comment type="subcellular location">
    <subcellularLocation>
        <location evidence="12">Cell membrane</location>
        <topology evidence="12">Peripheral membrane protein</topology>
        <orientation evidence="12">Cytoplasmic side</orientation>
    </subcellularLocation>
</comment>
<protein>
    <recommendedName>
        <fullName evidence="11 12">Elongation factor 4</fullName>
        <shortName evidence="12">EF-4</shortName>
        <ecNumber evidence="11 12">3.6.5.n1</ecNumber>
    </recommendedName>
    <alternativeName>
        <fullName evidence="12">Ribosomal back-translocase LepA</fullName>
    </alternativeName>
</protein>
<dbReference type="PRINTS" id="PR00315">
    <property type="entry name" value="ELONGATNFCT"/>
</dbReference>
<dbReference type="Pfam" id="PF06421">
    <property type="entry name" value="LepA_C"/>
    <property type="match status" value="1"/>
</dbReference>
<evidence type="ECO:0000256" key="7">
    <source>
        <dbReference type="ARBA" id="ARBA00023136"/>
    </source>
</evidence>
<proteinExistence type="inferred from homology"/>
<dbReference type="NCBIfam" id="TIGR00231">
    <property type="entry name" value="small_GTP"/>
    <property type="match status" value="1"/>
</dbReference>
<dbReference type="InterPro" id="IPR027417">
    <property type="entry name" value="P-loop_NTPase"/>
</dbReference>
<keyword evidence="15" id="KW-1185">Reference proteome</keyword>
<dbReference type="InterPro" id="IPR009000">
    <property type="entry name" value="Transl_B-barrel_sf"/>
</dbReference>
<keyword evidence="7 12" id="KW-0472">Membrane</keyword>
<dbReference type="CDD" id="cd01890">
    <property type="entry name" value="LepA"/>
    <property type="match status" value="1"/>
</dbReference>
<dbReference type="Gene3D" id="2.40.30.10">
    <property type="entry name" value="Translation factors"/>
    <property type="match status" value="1"/>
</dbReference>
<dbReference type="PANTHER" id="PTHR43512">
    <property type="entry name" value="TRANSLATION FACTOR GUF1-RELATED"/>
    <property type="match status" value="1"/>
</dbReference>
<dbReference type="Gene3D" id="3.40.50.300">
    <property type="entry name" value="P-loop containing nucleotide triphosphate hydrolases"/>
    <property type="match status" value="1"/>
</dbReference>
<dbReference type="SUPFAM" id="SSF50447">
    <property type="entry name" value="Translation proteins"/>
    <property type="match status" value="1"/>
</dbReference>
<dbReference type="FunFam" id="3.40.50.300:FF:000078">
    <property type="entry name" value="Elongation factor 4"/>
    <property type="match status" value="1"/>
</dbReference>
<dbReference type="Proteomes" id="UP000323844">
    <property type="component" value="Chromosome"/>
</dbReference>
<evidence type="ECO:0000256" key="2">
    <source>
        <dbReference type="ARBA" id="ARBA00022475"/>
    </source>
</evidence>
<dbReference type="RefSeq" id="WP_148951953.1">
    <property type="nucleotide sequence ID" value="NZ_CP043312.1"/>
</dbReference>
<dbReference type="EC" id="3.6.5.n1" evidence="11 12"/>
<dbReference type="CDD" id="cd03709">
    <property type="entry name" value="lepA_C"/>
    <property type="match status" value="1"/>
</dbReference>
<dbReference type="InterPro" id="IPR013842">
    <property type="entry name" value="LepA_CTD"/>
</dbReference>
<dbReference type="FunFam" id="3.30.70.240:FF:000007">
    <property type="entry name" value="Translation factor GUF1, mitochondrial"/>
    <property type="match status" value="1"/>
</dbReference>
<sequence length="597" mass="66698">MQDGFLIRNFAIIAHIDHGKSTLADRLISMCEGLSEREMTAQVLDSMPLEKEKGITIKAQTVRLNYTHTDKTIYQLNLIDTPGHVDFSYEVSRSLKACEGSILLVDASQGIQAQTLAHLYSAIESNHEILPILNKIDLASAEPEQVKEQIQDVIGIDTSHALNISAKTGEGIDKLLQHIVEFLPSPKFQDGPLKALIIDSWYDQYLGVVTLVRIFQGALTTGAKIKVLASGKEYVVEKVGFFSPKKHYTNSLNAGEIGFLIAKIKQVSECKVGDTICDANYPNIIPLEGFKRQRPVVFCGIYPHTKQMFAKLQESLEKLSLNDSSLEFEKQTSSALGMGFRCGFLGFLHLEVIQDRLQREFDIDIITTAPNVVYKVMLKDKSYKDVHEPAAMPDTSIIENIHEPWVKATIITPGEFVGKIIQICEEKRGRQITTSCIGKRTMIEYELPLGEIIVNFYGKIKALSRGYASLDWESTDYKIGNLVKLNILLNGENVDALCTIVHKSNAESKGRELCLKLKELVPQHLFPIAIQASIGSRIVARETVKPLRKNVLAKCYGGDISRKRKLLEKQKEGKKKMKLVGNVNLPKSVFIDALKIE</sequence>
<dbReference type="InterPro" id="IPR004161">
    <property type="entry name" value="EFTu-like_2"/>
</dbReference>
<dbReference type="FunFam" id="2.40.30.10:FF:000015">
    <property type="entry name" value="Translation factor GUF1, mitochondrial"/>
    <property type="match status" value="1"/>
</dbReference>
<evidence type="ECO:0000256" key="1">
    <source>
        <dbReference type="ARBA" id="ARBA00005454"/>
    </source>
</evidence>
<dbReference type="InterPro" id="IPR031157">
    <property type="entry name" value="G_TR_CS"/>
</dbReference>
<dbReference type="GO" id="GO:0043022">
    <property type="term" value="F:ribosome binding"/>
    <property type="evidence" value="ECO:0007669"/>
    <property type="project" value="UniProtKB-UniRule"/>
</dbReference>
<reference evidence="14 15" key="1">
    <citation type="submission" date="2019-08" db="EMBL/GenBank/DDBJ databases">
        <title>Highly reduced genomes of protist endosymbionts show evolutionary convergence.</title>
        <authorList>
            <person name="George E."/>
            <person name="Husnik F."/>
            <person name="Tashyreva D."/>
            <person name="Prokopchuk G."/>
            <person name="Horak A."/>
            <person name="Kwong W.K."/>
            <person name="Lukes J."/>
            <person name="Keeling P.J."/>
        </authorList>
    </citation>
    <scope>NUCLEOTIDE SEQUENCE [LARGE SCALE GENOMIC DNA]</scope>
    <source>
        <strain evidence="14">1621</strain>
    </source>
</reference>
<dbReference type="CDD" id="cd16260">
    <property type="entry name" value="EF4_III"/>
    <property type="match status" value="1"/>
</dbReference>
<dbReference type="InterPro" id="IPR035647">
    <property type="entry name" value="EFG_III/V"/>
</dbReference>
<evidence type="ECO:0000256" key="12">
    <source>
        <dbReference type="HAMAP-Rule" id="MF_00071"/>
    </source>
</evidence>
<dbReference type="Pfam" id="PF03144">
    <property type="entry name" value="GTP_EFTU_D2"/>
    <property type="match status" value="1"/>
</dbReference>
<dbReference type="InterPro" id="IPR041095">
    <property type="entry name" value="EFG_II"/>
</dbReference>
<evidence type="ECO:0000256" key="11">
    <source>
        <dbReference type="ARBA" id="ARBA00066744"/>
    </source>
</evidence>
<dbReference type="Gene3D" id="3.30.70.870">
    <property type="entry name" value="Elongation Factor G (Translational Gtpase), domain 3"/>
    <property type="match status" value="1"/>
</dbReference>
<evidence type="ECO:0000313" key="14">
    <source>
        <dbReference type="EMBL" id="QEK39592.1"/>
    </source>
</evidence>
<dbReference type="Pfam" id="PF14492">
    <property type="entry name" value="EFG_III"/>
    <property type="match status" value="1"/>
</dbReference>
<dbReference type="HAMAP" id="MF_00071">
    <property type="entry name" value="LepA"/>
    <property type="match status" value="1"/>
</dbReference>
<keyword evidence="2 12" id="KW-1003">Cell membrane</keyword>
<dbReference type="AlphaFoldDB" id="A0A5C0UJE5"/>
<dbReference type="FunFam" id="3.30.70.2570:FF:000001">
    <property type="entry name" value="Translation factor GUF1, mitochondrial"/>
    <property type="match status" value="1"/>
</dbReference>